<evidence type="ECO:0000256" key="6">
    <source>
        <dbReference type="ARBA" id="ARBA00023038"/>
    </source>
</evidence>
<dbReference type="SMART" id="SM00132">
    <property type="entry name" value="LIM"/>
    <property type="match status" value="3"/>
</dbReference>
<reference evidence="10 11" key="1">
    <citation type="journal article" date="2018" name="Biotechnol. Adv.">
        <title>Improved genomic resources and new bioinformatic workflow for the carcinogenic parasite Clonorchis sinensis: Biotechnological implications.</title>
        <authorList>
            <person name="Wang D."/>
            <person name="Korhonen P.K."/>
            <person name="Gasser R.B."/>
            <person name="Young N.D."/>
        </authorList>
    </citation>
    <scope>NUCLEOTIDE SEQUENCE [LARGE SCALE GENOMIC DNA]</scope>
    <source>
        <strain evidence="10">Cs-k2</strain>
    </source>
</reference>
<evidence type="ECO:0000256" key="5">
    <source>
        <dbReference type="ARBA" id="ARBA00022833"/>
    </source>
</evidence>
<dbReference type="CDD" id="cd09343">
    <property type="entry name" value="LIM1_FHL"/>
    <property type="match status" value="1"/>
</dbReference>
<name>A0A8T1M224_CLOSI</name>
<dbReference type="OrthoDB" id="274660at2759"/>
<dbReference type="PROSITE" id="PS00478">
    <property type="entry name" value="LIM_DOMAIN_1"/>
    <property type="match status" value="3"/>
</dbReference>
<keyword evidence="6 8" id="KW-0440">LIM domain</keyword>
<comment type="caution">
    <text evidence="10">The sequence shown here is derived from an EMBL/GenBank/DDBJ whole genome shotgun (WGS) entry which is preliminary data.</text>
</comment>
<gene>
    <name evidence="10" type="ORF">CSKR_112274</name>
</gene>
<feature type="domain" description="LIM zinc-binding" evidence="9">
    <location>
        <begin position="168"/>
        <end position="227"/>
    </location>
</feature>
<feature type="domain" description="LIM zinc-binding" evidence="9">
    <location>
        <begin position="108"/>
        <end position="167"/>
    </location>
</feature>
<evidence type="ECO:0000259" key="9">
    <source>
        <dbReference type="PROSITE" id="PS50023"/>
    </source>
</evidence>
<keyword evidence="2 8" id="KW-0479">Metal-binding</keyword>
<proteinExistence type="predicted"/>
<evidence type="ECO:0000256" key="2">
    <source>
        <dbReference type="ARBA" id="ARBA00022723"/>
    </source>
</evidence>
<dbReference type="GO" id="GO:0005634">
    <property type="term" value="C:nucleus"/>
    <property type="evidence" value="ECO:0007669"/>
    <property type="project" value="UniProtKB-SubCell"/>
</dbReference>
<dbReference type="GO" id="GO:0030018">
    <property type="term" value="C:Z disc"/>
    <property type="evidence" value="ECO:0007669"/>
    <property type="project" value="TreeGrafter"/>
</dbReference>
<evidence type="ECO:0000256" key="8">
    <source>
        <dbReference type="PROSITE-ProRule" id="PRU00125"/>
    </source>
</evidence>
<keyword evidence="5 8" id="KW-0862">Zinc</keyword>
<evidence type="ECO:0000256" key="7">
    <source>
        <dbReference type="ARBA" id="ARBA00023242"/>
    </source>
</evidence>
<dbReference type="GO" id="GO:0003712">
    <property type="term" value="F:transcription coregulator activity"/>
    <property type="evidence" value="ECO:0007669"/>
    <property type="project" value="TreeGrafter"/>
</dbReference>
<comment type="subcellular location">
    <subcellularLocation>
        <location evidence="1">Nucleus</location>
    </subcellularLocation>
</comment>
<evidence type="ECO:0000313" key="10">
    <source>
        <dbReference type="EMBL" id="KAG5442811.1"/>
    </source>
</evidence>
<dbReference type="PANTHER" id="PTHR24205">
    <property type="entry name" value="FOUR AND A HALF LIM DOMAINS PROTEIN"/>
    <property type="match status" value="1"/>
</dbReference>
<protein>
    <submittedName>
        <fullName evidence="10">Four and a half LIM domains protein 2</fullName>
    </submittedName>
</protein>
<evidence type="ECO:0000256" key="4">
    <source>
        <dbReference type="ARBA" id="ARBA00022771"/>
    </source>
</evidence>
<evidence type="ECO:0000313" key="11">
    <source>
        <dbReference type="Proteomes" id="UP000286415"/>
    </source>
</evidence>
<reference evidence="10 11" key="2">
    <citation type="journal article" date="2021" name="Genomics">
        <title>High-quality reference genome for Clonorchis sinensis.</title>
        <authorList>
            <person name="Young N.D."/>
            <person name="Stroehlein A.J."/>
            <person name="Kinkar L."/>
            <person name="Wang T."/>
            <person name="Sohn W.M."/>
            <person name="Chang B.C.H."/>
            <person name="Kaur P."/>
            <person name="Weisz D."/>
            <person name="Dudchenko O."/>
            <person name="Aiden E.L."/>
            <person name="Korhonen P.K."/>
            <person name="Gasser R.B."/>
        </authorList>
    </citation>
    <scope>NUCLEOTIDE SEQUENCE [LARGE SCALE GENOMIC DNA]</scope>
    <source>
        <strain evidence="10">Cs-k2</strain>
    </source>
</reference>
<evidence type="ECO:0000256" key="3">
    <source>
        <dbReference type="ARBA" id="ARBA00022737"/>
    </source>
</evidence>
<dbReference type="FunFam" id="2.10.110.10:FF:000013">
    <property type="entry name" value="Four and a half LIM domains 1"/>
    <property type="match status" value="1"/>
</dbReference>
<keyword evidence="11" id="KW-1185">Reference proteome</keyword>
<feature type="domain" description="LIM zinc-binding" evidence="9">
    <location>
        <begin position="46"/>
        <end position="107"/>
    </location>
</feature>
<dbReference type="CDD" id="cd09430">
    <property type="entry name" value="LIM5_LIMPETin"/>
    <property type="match status" value="1"/>
</dbReference>
<dbReference type="InterPro" id="IPR001781">
    <property type="entry name" value="Znf_LIM"/>
</dbReference>
<dbReference type="Pfam" id="PF00412">
    <property type="entry name" value="LIM"/>
    <property type="match status" value="3"/>
</dbReference>
<dbReference type="InterPro" id="IPR056807">
    <property type="entry name" value="LIM_FHL1/2/3/5_N"/>
</dbReference>
<keyword evidence="4" id="KW-0863">Zinc-finger</keyword>
<organism evidence="10 11">
    <name type="scientific">Clonorchis sinensis</name>
    <name type="common">Chinese liver fluke</name>
    <dbReference type="NCBI Taxonomy" id="79923"/>
    <lineage>
        <taxon>Eukaryota</taxon>
        <taxon>Metazoa</taxon>
        <taxon>Spiralia</taxon>
        <taxon>Lophotrochozoa</taxon>
        <taxon>Platyhelminthes</taxon>
        <taxon>Trematoda</taxon>
        <taxon>Digenea</taxon>
        <taxon>Opisthorchiida</taxon>
        <taxon>Opisthorchiata</taxon>
        <taxon>Opisthorchiidae</taxon>
        <taxon>Clonorchis</taxon>
    </lineage>
</organism>
<evidence type="ECO:0000256" key="1">
    <source>
        <dbReference type="ARBA" id="ARBA00004123"/>
    </source>
</evidence>
<keyword evidence="3" id="KW-0677">Repeat</keyword>
<keyword evidence="7" id="KW-0539">Nucleus</keyword>
<dbReference type="FunFam" id="2.10.110.10:FF:000066">
    <property type="entry name" value="Four and a half LIM domains protein"/>
    <property type="match status" value="1"/>
</dbReference>
<dbReference type="Proteomes" id="UP000286415">
    <property type="component" value="Unassembled WGS sequence"/>
</dbReference>
<dbReference type="SUPFAM" id="SSF57716">
    <property type="entry name" value="Glucocorticoid receptor-like (DNA-binding domain)"/>
    <property type="match status" value="4"/>
</dbReference>
<sequence>MTDEVVLKPGEEFLCTQCNLSLIGQRYILNDEKPYCVACYEQLFSHTCELCKEKIKCDSKDLSFKERHWHERCFFCSECKASLADKPFTTKESDLYCPDCYDEKFSPRCDGCHKIFKAGSRKYEYKGSTWHEECFTCLECKQPLGTKSFVPKDNGVVCVPCYEEKYSQRCFKCNKPIQKGGVTYKGQPWHKTCFLCVNCNAELSGQKFTSKDDKPYCADCYTELFAKRCAQCTKPISGEFEKAFAAELSVRETPSKQLQTIGQGSKTLKCILFTKLNIHLLLERLFLNFPGYSLTVTQMQANATKRLHKFRNRSHFSRDAKRIYEKTYYSHASSVVSTVTSVVVGGSLECTTKWLKLIALSLHIRVLGVVNSSLLRINTGTPIVSTAQSVRIRSLEKDSSSTRMESSVLSAENETDCATTAAILRKK</sequence>
<dbReference type="AlphaFoldDB" id="A0A8T1M224"/>
<dbReference type="GO" id="GO:0008270">
    <property type="term" value="F:zinc ion binding"/>
    <property type="evidence" value="ECO:0007669"/>
    <property type="project" value="UniProtKB-KW"/>
</dbReference>
<dbReference type="Pfam" id="PF25076">
    <property type="entry name" value="LIM_FHL2-3_N"/>
    <property type="match status" value="1"/>
</dbReference>
<dbReference type="PROSITE" id="PS50023">
    <property type="entry name" value="LIM_DOMAIN_2"/>
    <property type="match status" value="3"/>
</dbReference>
<accession>A0A8T1M224</accession>
<dbReference type="Gene3D" id="2.10.110.10">
    <property type="entry name" value="Cysteine Rich Protein"/>
    <property type="match status" value="4"/>
</dbReference>
<dbReference type="CDD" id="cd09425">
    <property type="entry name" value="LIM4_LIMPETin"/>
    <property type="match status" value="1"/>
</dbReference>
<dbReference type="PANTHER" id="PTHR24205:SF4">
    <property type="entry name" value="PROTEIN ESPINAS"/>
    <property type="match status" value="1"/>
</dbReference>
<dbReference type="EMBL" id="NIRI02000056">
    <property type="protein sequence ID" value="KAG5442811.1"/>
    <property type="molecule type" value="Genomic_DNA"/>
</dbReference>